<feature type="region of interest" description="Disordered" evidence="2">
    <location>
        <begin position="95"/>
        <end position="118"/>
    </location>
</feature>
<dbReference type="EMBL" id="CAJNDS010001213">
    <property type="protein sequence ID" value="CAE7252006.1"/>
    <property type="molecule type" value="Genomic_DNA"/>
</dbReference>
<name>A0A812LRP0_9DINO</name>
<keyword evidence="1" id="KW-0106">Calcium</keyword>
<reference evidence="4" key="1">
    <citation type="submission" date="2021-02" db="EMBL/GenBank/DDBJ databases">
        <authorList>
            <person name="Dougan E. K."/>
            <person name="Rhodes N."/>
            <person name="Thang M."/>
            <person name="Chan C."/>
        </authorList>
    </citation>
    <scope>NUCLEOTIDE SEQUENCE</scope>
</reference>
<dbReference type="CDD" id="cd00051">
    <property type="entry name" value="EFh"/>
    <property type="match status" value="1"/>
</dbReference>
<evidence type="ECO:0000313" key="4">
    <source>
        <dbReference type="EMBL" id="CAE7252006.1"/>
    </source>
</evidence>
<evidence type="ECO:0000313" key="5">
    <source>
        <dbReference type="Proteomes" id="UP000604046"/>
    </source>
</evidence>
<dbReference type="SUPFAM" id="SSF47473">
    <property type="entry name" value="EF-hand"/>
    <property type="match status" value="1"/>
</dbReference>
<dbReference type="Proteomes" id="UP000604046">
    <property type="component" value="Unassembled WGS sequence"/>
</dbReference>
<dbReference type="InterPro" id="IPR002048">
    <property type="entry name" value="EF_hand_dom"/>
</dbReference>
<gene>
    <name evidence="4" type="ORF">SNAT2548_LOCUS12546</name>
</gene>
<sequence length="258" mass="29136">MARPACEQMFDAEVISELRRQFDAADEDGSGEVDAEEACKLFARSCDEAATDDEIRKTAEALRHQLDTDRSGKISFDEYCFRFGRRYQMELNRRRRAGAASNGVPKQDAAATKLDEERQKLEQERAAIRQERERLQLEREREALKREREALERERQASTTAEMTCALRSHLLSSAHLFTSSAHLMTLCLDPGCRLVARHHKPRAARAARAAQLRQFTHVRSGMSKFLADGLKQALVPGTRVRIQGLRGAPELNGLEAG</sequence>
<evidence type="ECO:0000259" key="3">
    <source>
        <dbReference type="PROSITE" id="PS50222"/>
    </source>
</evidence>
<comment type="caution">
    <text evidence="4">The sequence shown here is derived from an EMBL/GenBank/DDBJ whole genome shotgun (WGS) entry which is preliminary data.</text>
</comment>
<organism evidence="4 5">
    <name type="scientific">Symbiodinium natans</name>
    <dbReference type="NCBI Taxonomy" id="878477"/>
    <lineage>
        <taxon>Eukaryota</taxon>
        <taxon>Sar</taxon>
        <taxon>Alveolata</taxon>
        <taxon>Dinophyceae</taxon>
        <taxon>Suessiales</taxon>
        <taxon>Symbiodiniaceae</taxon>
        <taxon>Symbiodinium</taxon>
    </lineage>
</organism>
<dbReference type="PROSITE" id="PS00018">
    <property type="entry name" value="EF_HAND_1"/>
    <property type="match status" value="1"/>
</dbReference>
<dbReference type="InterPro" id="IPR018247">
    <property type="entry name" value="EF_Hand_1_Ca_BS"/>
</dbReference>
<dbReference type="PROSITE" id="PS50222">
    <property type="entry name" value="EF_HAND_2"/>
    <property type="match status" value="1"/>
</dbReference>
<dbReference type="Gene3D" id="1.10.238.10">
    <property type="entry name" value="EF-hand"/>
    <property type="match status" value="1"/>
</dbReference>
<evidence type="ECO:0000256" key="2">
    <source>
        <dbReference type="SAM" id="MobiDB-lite"/>
    </source>
</evidence>
<dbReference type="InterPro" id="IPR011992">
    <property type="entry name" value="EF-hand-dom_pair"/>
</dbReference>
<feature type="domain" description="EF-hand" evidence="3">
    <location>
        <begin position="13"/>
        <end position="48"/>
    </location>
</feature>
<protein>
    <recommendedName>
        <fullName evidence="3">EF-hand domain-containing protein</fullName>
    </recommendedName>
</protein>
<dbReference type="SMART" id="SM00054">
    <property type="entry name" value="EFh"/>
    <property type="match status" value="2"/>
</dbReference>
<dbReference type="OrthoDB" id="446967at2759"/>
<dbReference type="AlphaFoldDB" id="A0A812LRP0"/>
<keyword evidence="5" id="KW-1185">Reference proteome</keyword>
<dbReference type="GO" id="GO:0005509">
    <property type="term" value="F:calcium ion binding"/>
    <property type="evidence" value="ECO:0007669"/>
    <property type="project" value="InterPro"/>
</dbReference>
<accession>A0A812LRP0</accession>
<proteinExistence type="predicted"/>
<dbReference type="Pfam" id="PF13499">
    <property type="entry name" value="EF-hand_7"/>
    <property type="match status" value="1"/>
</dbReference>
<evidence type="ECO:0000256" key="1">
    <source>
        <dbReference type="ARBA" id="ARBA00022837"/>
    </source>
</evidence>